<dbReference type="PROSITE" id="PS00131">
    <property type="entry name" value="CARBOXYPEPT_SER_SER"/>
    <property type="match status" value="1"/>
</dbReference>
<evidence type="ECO:0000256" key="8">
    <source>
        <dbReference type="ARBA" id="ARBA00023180"/>
    </source>
</evidence>
<dbReference type="PANTHER" id="PTHR11802">
    <property type="entry name" value="SERINE PROTEASE FAMILY S10 SERINE CARBOXYPEPTIDASE"/>
    <property type="match status" value="1"/>
</dbReference>
<dbReference type="Proteomes" id="UP001497644">
    <property type="component" value="Chromosome 6"/>
</dbReference>
<dbReference type="FunFam" id="3.40.50.1820:FF:000075">
    <property type="entry name" value="Carboxypeptidase"/>
    <property type="match status" value="1"/>
</dbReference>
<evidence type="ECO:0000256" key="5">
    <source>
        <dbReference type="ARBA" id="ARBA00022670"/>
    </source>
</evidence>
<dbReference type="GO" id="GO:0005576">
    <property type="term" value="C:extracellular region"/>
    <property type="evidence" value="ECO:0007669"/>
    <property type="project" value="UniProtKB-SubCell"/>
</dbReference>
<keyword evidence="4 10" id="KW-0121">Carboxypeptidase</keyword>
<evidence type="ECO:0000256" key="1">
    <source>
        <dbReference type="ARBA" id="ARBA00004613"/>
    </source>
</evidence>
<comment type="similarity">
    <text evidence="2 10">Belongs to the peptidase S10 family.</text>
</comment>
<keyword evidence="3" id="KW-0964">Secreted</keyword>
<dbReference type="EMBL" id="OZ034829">
    <property type="protein sequence ID" value="CAL1686270.1"/>
    <property type="molecule type" value="Genomic_DNA"/>
</dbReference>
<dbReference type="Gene3D" id="3.40.50.1820">
    <property type="entry name" value="alpha/beta hydrolase"/>
    <property type="match status" value="1"/>
</dbReference>
<dbReference type="InterPro" id="IPR001563">
    <property type="entry name" value="Peptidase_S10"/>
</dbReference>
<evidence type="ECO:0000256" key="3">
    <source>
        <dbReference type="ARBA" id="ARBA00022525"/>
    </source>
</evidence>
<comment type="function">
    <text evidence="9">May be involved in vascular wall and kidney homeostasis.</text>
</comment>
<evidence type="ECO:0000256" key="7">
    <source>
        <dbReference type="ARBA" id="ARBA00022801"/>
    </source>
</evidence>
<keyword evidence="12" id="KW-1185">Reference proteome</keyword>
<dbReference type="Pfam" id="PF00450">
    <property type="entry name" value="Peptidase_S10"/>
    <property type="match status" value="1"/>
</dbReference>
<name>A0AAV2P083_9HYME</name>
<gene>
    <name evidence="11" type="ORF">LPLAT_LOCUS11609</name>
</gene>
<sequence length="446" mass="50465">MKGLLIYIFAILFFVSGSIGRKGFGPGEQEWGFVEVRPNASMFWWLYYTTADVKSYYDKPLIIWLQGGPGGSSTAYGNFEELGPLDTDLNPRNYTWVKDYNVLFIDNPVGTGFSYANAASGFVTTNAQIASDLLECIRGFYNQLPKFKSVPTYITTESYGGKMGAEFALVWYRAQKAGTIESNLKGVALGDAWISPIDSVMTWAPFLLSTGMVDTEGFKEIDTAAKITKNKVETGEWETATNYWAYTQSVVLETTYNVDFYNILEKIKYSNYQLSPQSVLYYDGDTIYRNFIQRRTHSLDSLMNGPVKEALGLKVSHGDQSGTVFDYLTEDFMKPVTNIVELLLNETNLNVFVYNGQMDLIVDTPGTLLWVEKLKWKEADIWKNVSIREPLVVEDIVEGYYKAQANFAMYWVNRAGHMVPRDNPAAMELILQDLTSHPNKMNKSKN</sequence>
<proteinExistence type="inferred from homology"/>
<dbReference type="InterPro" id="IPR018202">
    <property type="entry name" value="Ser_caboxypep_ser_AS"/>
</dbReference>
<accession>A0AAV2P083</accession>
<feature type="chain" id="PRO_5043090839" description="Carboxypeptidase" evidence="10">
    <location>
        <begin position="21"/>
        <end position="446"/>
    </location>
</feature>
<evidence type="ECO:0000256" key="6">
    <source>
        <dbReference type="ARBA" id="ARBA00022729"/>
    </source>
</evidence>
<keyword evidence="7 10" id="KW-0378">Hydrolase</keyword>
<evidence type="ECO:0000313" key="11">
    <source>
        <dbReference type="EMBL" id="CAL1686270.1"/>
    </source>
</evidence>
<feature type="signal peptide" evidence="10">
    <location>
        <begin position="1"/>
        <end position="20"/>
    </location>
</feature>
<evidence type="ECO:0000256" key="2">
    <source>
        <dbReference type="ARBA" id="ARBA00009431"/>
    </source>
</evidence>
<dbReference type="GO" id="GO:0006508">
    <property type="term" value="P:proteolysis"/>
    <property type="evidence" value="ECO:0007669"/>
    <property type="project" value="UniProtKB-KW"/>
</dbReference>
<dbReference type="SUPFAM" id="SSF53474">
    <property type="entry name" value="alpha/beta-Hydrolases"/>
    <property type="match status" value="1"/>
</dbReference>
<dbReference type="InterPro" id="IPR029058">
    <property type="entry name" value="AB_hydrolase_fold"/>
</dbReference>
<keyword evidence="6 10" id="KW-0732">Signal</keyword>
<dbReference type="PANTHER" id="PTHR11802:SF3">
    <property type="entry name" value="RETINOID-INDUCIBLE SERINE CARBOXYPEPTIDASE"/>
    <property type="match status" value="1"/>
</dbReference>
<keyword evidence="8" id="KW-0325">Glycoprotein</keyword>
<dbReference type="GO" id="GO:0004185">
    <property type="term" value="F:serine-type carboxypeptidase activity"/>
    <property type="evidence" value="ECO:0007669"/>
    <property type="project" value="UniProtKB-UniRule"/>
</dbReference>
<evidence type="ECO:0000256" key="10">
    <source>
        <dbReference type="RuleBase" id="RU361156"/>
    </source>
</evidence>
<dbReference type="AlphaFoldDB" id="A0AAV2P083"/>
<protein>
    <recommendedName>
        <fullName evidence="10">Carboxypeptidase</fullName>
        <ecNumber evidence="10">3.4.16.-</ecNumber>
    </recommendedName>
</protein>
<dbReference type="PRINTS" id="PR00724">
    <property type="entry name" value="CRBOXYPTASEC"/>
</dbReference>
<evidence type="ECO:0000256" key="4">
    <source>
        <dbReference type="ARBA" id="ARBA00022645"/>
    </source>
</evidence>
<organism evidence="11 12">
    <name type="scientific">Lasius platythorax</name>
    <dbReference type="NCBI Taxonomy" id="488582"/>
    <lineage>
        <taxon>Eukaryota</taxon>
        <taxon>Metazoa</taxon>
        <taxon>Ecdysozoa</taxon>
        <taxon>Arthropoda</taxon>
        <taxon>Hexapoda</taxon>
        <taxon>Insecta</taxon>
        <taxon>Pterygota</taxon>
        <taxon>Neoptera</taxon>
        <taxon>Endopterygota</taxon>
        <taxon>Hymenoptera</taxon>
        <taxon>Apocrita</taxon>
        <taxon>Aculeata</taxon>
        <taxon>Formicoidea</taxon>
        <taxon>Formicidae</taxon>
        <taxon>Formicinae</taxon>
        <taxon>Lasius</taxon>
        <taxon>Lasius</taxon>
    </lineage>
</organism>
<evidence type="ECO:0000313" key="12">
    <source>
        <dbReference type="Proteomes" id="UP001497644"/>
    </source>
</evidence>
<comment type="subcellular location">
    <subcellularLocation>
        <location evidence="1">Secreted</location>
    </subcellularLocation>
</comment>
<keyword evidence="5 10" id="KW-0645">Protease</keyword>
<evidence type="ECO:0000256" key="9">
    <source>
        <dbReference type="ARBA" id="ARBA00055847"/>
    </source>
</evidence>
<dbReference type="EC" id="3.4.16.-" evidence="10"/>
<reference evidence="11" key="1">
    <citation type="submission" date="2024-04" db="EMBL/GenBank/DDBJ databases">
        <authorList>
            <consortium name="Molecular Ecology Group"/>
        </authorList>
    </citation>
    <scope>NUCLEOTIDE SEQUENCE</scope>
</reference>